<organism evidence="1">
    <name type="scientific">freshwater metagenome</name>
    <dbReference type="NCBI Taxonomy" id="449393"/>
    <lineage>
        <taxon>unclassified sequences</taxon>
        <taxon>metagenomes</taxon>
        <taxon>ecological metagenomes</taxon>
    </lineage>
</organism>
<proteinExistence type="predicted"/>
<name>A0A6J6BY08_9ZZZZ</name>
<protein>
    <submittedName>
        <fullName evidence="1">Unannotated protein</fullName>
    </submittedName>
</protein>
<accession>A0A6J6BY08</accession>
<dbReference type="EMBL" id="CAEZST010000006">
    <property type="protein sequence ID" value="CAB4544081.1"/>
    <property type="molecule type" value="Genomic_DNA"/>
</dbReference>
<reference evidence="1" key="1">
    <citation type="submission" date="2020-05" db="EMBL/GenBank/DDBJ databases">
        <authorList>
            <person name="Chiriac C."/>
            <person name="Salcher M."/>
            <person name="Ghai R."/>
            <person name="Kavagutti S V."/>
        </authorList>
    </citation>
    <scope>NUCLEOTIDE SEQUENCE</scope>
</reference>
<sequence>MSERRLETLAGQFRLDFLGYLGPDNPAVGRGQFVISAEFKASKKAIEAEILVTGFVRDPENQSEFQTYLLPLLSFELPVWPREGSSERFTDYASKLNESAFMAEKELEQLFRPLYELAMASQRAGGLRAVRIGTSELGNDRKGPRESDIRGLRQDRRFEIARAHLQAHQAVQEQLVAGTSLKVGRQASITIEELRFANLYSLARAIGVKEIAPRILSDDVREVGFQQKIDPTSEFTVLVARLKRAGVIPE</sequence>
<gene>
    <name evidence="1" type="ORF">UFOPK1503_00472</name>
</gene>
<dbReference type="AlphaFoldDB" id="A0A6J6BY08"/>
<evidence type="ECO:0000313" key="1">
    <source>
        <dbReference type="EMBL" id="CAB4544081.1"/>
    </source>
</evidence>